<organism evidence="1">
    <name type="scientific">marine sediment metagenome</name>
    <dbReference type="NCBI Taxonomy" id="412755"/>
    <lineage>
        <taxon>unclassified sequences</taxon>
        <taxon>metagenomes</taxon>
        <taxon>ecological metagenomes</taxon>
    </lineage>
</organism>
<protein>
    <recommendedName>
        <fullName evidence="2">Helicase C-terminal domain-containing protein</fullName>
    </recommendedName>
</protein>
<feature type="non-terminal residue" evidence="1">
    <location>
        <position position="1"/>
    </location>
</feature>
<dbReference type="AlphaFoldDB" id="X1H1J1"/>
<gene>
    <name evidence="1" type="ORF">S03H2_52054</name>
</gene>
<sequence length="178" mass="19790">SRAHRMGQRKPVQVYLLVTEETIEESLLNTLSAKHELALAALDVNSEVKDLSFGGSMEELKRRLEVLLGEKPEAPVDESQREKMERQLFLKQRRQSISRAGGQLLSAAFSFMGELLVQEEGKEKAHAKAESKYMEILSECLEKNEDGSLQMTIKFPDDSAIKALARTLSAITGAAGQQ</sequence>
<dbReference type="InterPro" id="IPR027417">
    <property type="entry name" value="P-loop_NTPase"/>
</dbReference>
<accession>X1H1J1</accession>
<proteinExistence type="predicted"/>
<dbReference type="Gene3D" id="3.40.50.300">
    <property type="entry name" value="P-loop containing nucleotide triphosphate hydrolases"/>
    <property type="match status" value="1"/>
</dbReference>
<reference evidence="1" key="1">
    <citation type="journal article" date="2014" name="Front. Microbiol.">
        <title>High frequency of phylogenetically diverse reductive dehalogenase-homologous genes in deep subseafloor sedimentary metagenomes.</title>
        <authorList>
            <person name="Kawai M."/>
            <person name="Futagami T."/>
            <person name="Toyoda A."/>
            <person name="Takaki Y."/>
            <person name="Nishi S."/>
            <person name="Hori S."/>
            <person name="Arai W."/>
            <person name="Tsubouchi T."/>
            <person name="Morono Y."/>
            <person name="Uchiyama I."/>
            <person name="Ito T."/>
            <person name="Fujiyama A."/>
            <person name="Inagaki F."/>
            <person name="Takami H."/>
        </authorList>
    </citation>
    <scope>NUCLEOTIDE SEQUENCE</scope>
    <source>
        <strain evidence="1">Expedition CK06-06</strain>
    </source>
</reference>
<dbReference type="EMBL" id="BARU01033058">
    <property type="protein sequence ID" value="GAH63307.1"/>
    <property type="molecule type" value="Genomic_DNA"/>
</dbReference>
<comment type="caution">
    <text evidence="1">The sequence shown here is derived from an EMBL/GenBank/DDBJ whole genome shotgun (WGS) entry which is preliminary data.</text>
</comment>
<dbReference type="SUPFAM" id="SSF52540">
    <property type="entry name" value="P-loop containing nucleoside triphosphate hydrolases"/>
    <property type="match status" value="1"/>
</dbReference>
<name>X1H1J1_9ZZZZ</name>
<evidence type="ECO:0000313" key="1">
    <source>
        <dbReference type="EMBL" id="GAH63307.1"/>
    </source>
</evidence>
<evidence type="ECO:0008006" key="2">
    <source>
        <dbReference type="Google" id="ProtNLM"/>
    </source>
</evidence>